<dbReference type="AlphaFoldDB" id="A0A7V2F6G2"/>
<dbReference type="EMBL" id="DSGB01000005">
    <property type="protein sequence ID" value="HER96474.1"/>
    <property type="molecule type" value="Genomic_DNA"/>
</dbReference>
<evidence type="ECO:0000313" key="1">
    <source>
        <dbReference type="EMBL" id="HER96474.1"/>
    </source>
</evidence>
<comment type="caution">
    <text evidence="1">The sequence shown here is derived from an EMBL/GenBank/DDBJ whole genome shotgun (WGS) entry which is preliminary data.</text>
</comment>
<organism evidence="1">
    <name type="scientific">Rhodothermus marinus</name>
    <name type="common">Rhodothermus obamensis</name>
    <dbReference type="NCBI Taxonomy" id="29549"/>
    <lineage>
        <taxon>Bacteria</taxon>
        <taxon>Pseudomonadati</taxon>
        <taxon>Rhodothermota</taxon>
        <taxon>Rhodothermia</taxon>
        <taxon>Rhodothermales</taxon>
        <taxon>Rhodothermaceae</taxon>
        <taxon>Rhodothermus</taxon>
    </lineage>
</organism>
<gene>
    <name evidence="1" type="ORF">ENO59_08160</name>
</gene>
<protein>
    <recommendedName>
        <fullName evidence="2">Lipoprotein</fullName>
    </recommendedName>
</protein>
<reference evidence="1" key="1">
    <citation type="journal article" date="2020" name="mSystems">
        <title>Genome- and Community-Level Interaction Insights into Carbon Utilization and Element Cycling Functions of Hydrothermarchaeota in Hydrothermal Sediment.</title>
        <authorList>
            <person name="Zhou Z."/>
            <person name="Liu Y."/>
            <person name="Xu W."/>
            <person name="Pan J."/>
            <person name="Luo Z.H."/>
            <person name="Li M."/>
        </authorList>
    </citation>
    <scope>NUCLEOTIDE SEQUENCE [LARGE SCALE GENOMIC DNA]</scope>
    <source>
        <strain evidence="1">SpSt-143</strain>
    </source>
</reference>
<accession>A0A7V2F6G2</accession>
<dbReference type="PROSITE" id="PS51257">
    <property type="entry name" value="PROKAR_LIPOPROTEIN"/>
    <property type="match status" value="1"/>
</dbReference>
<proteinExistence type="predicted"/>
<evidence type="ECO:0008006" key="2">
    <source>
        <dbReference type="Google" id="ProtNLM"/>
    </source>
</evidence>
<sequence length="141" mass="16084">MQRCSSMLAACLSLLLVSYGCKDKLPQLSWGEGGGFTGAQHGYTAYANGTVEEWSQWPGQSRQSQKTWKLNSAQQQTLQTLYQQLQALPPYTNWANYTRFITLYLQQDTLHWAWEPSDTQATARTLQNLYDSLNQSLQQQP</sequence>
<name>A0A7V2F6G2_RHOMR</name>